<dbReference type="PROSITE" id="PS01156">
    <property type="entry name" value="TONB_DEPENDENT_REC_2"/>
    <property type="match status" value="1"/>
</dbReference>
<dbReference type="PANTHER" id="PTHR32552:SF82">
    <property type="entry name" value="FCUA PROTEIN"/>
    <property type="match status" value="1"/>
</dbReference>
<dbReference type="Pfam" id="PF07715">
    <property type="entry name" value="Plug"/>
    <property type="match status" value="1"/>
</dbReference>
<feature type="signal peptide" evidence="15">
    <location>
        <begin position="1"/>
        <end position="19"/>
    </location>
</feature>
<evidence type="ECO:0000313" key="19">
    <source>
        <dbReference type="Proteomes" id="UP000757890"/>
    </source>
</evidence>
<name>A0A930BAD1_9FIRM</name>
<evidence type="ECO:0000256" key="7">
    <source>
        <dbReference type="ARBA" id="ARBA00022729"/>
    </source>
</evidence>
<evidence type="ECO:0000259" key="16">
    <source>
        <dbReference type="Pfam" id="PF00593"/>
    </source>
</evidence>
<keyword evidence="10 14" id="KW-0798">TonB box</keyword>
<reference evidence="18" key="1">
    <citation type="submission" date="2020-04" db="EMBL/GenBank/DDBJ databases">
        <title>Deep metagenomics examines the oral microbiome during advanced dental caries in children, revealing novel taxa and co-occurrences with host molecules.</title>
        <authorList>
            <person name="Baker J.L."/>
            <person name="Morton J.T."/>
            <person name="Dinis M."/>
            <person name="Alvarez R."/>
            <person name="Tran N.C."/>
            <person name="Knight R."/>
            <person name="Edlund A."/>
        </authorList>
    </citation>
    <scope>NUCLEOTIDE SEQUENCE</scope>
    <source>
        <strain evidence="18">JCVI_32_bin.14</strain>
    </source>
</reference>
<keyword evidence="6 13" id="KW-0812">Transmembrane</keyword>
<dbReference type="CDD" id="cd01347">
    <property type="entry name" value="ligand_gated_channel"/>
    <property type="match status" value="1"/>
</dbReference>
<accession>A0A930BAD1</accession>
<evidence type="ECO:0000256" key="15">
    <source>
        <dbReference type="SAM" id="SignalP"/>
    </source>
</evidence>
<feature type="domain" description="TonB-dependent receptor plug" evidence="17">
    <location>
        <begin position="70"/>
        <end position="156"/>
    </location>
</feature>
<keyword evidence="8" id="KW-0408">Iron</keyword>
<evidence type="ECO:0000256" key="11">
    <source>
        <dbReference type="ARBA" id="ARBA00023136"/>
    </source>
</evidence>
<keyword evidence="7 15" id="KW-0732">Signal</keyword>
<dbReference type="AlphaFoldDB" id="A0A930BAD1"/>
<dbReference type="Proteomes" id="UP000757890">
    <property type="component" value="Unassembled WGS sequence"/>
</dbReference>
<dbReference type="PANTHER" id="PTHR32552">
    <property type="entry name" value="FERRICHROME IRON RECEPTOR-RELATED"/>
    <property type="match status" value="1"/>
</dbReference>
<dbReference type="GO" id="GO:0038023">
    <property type="term" value="F:signaling receptor activity"/>
    <property type="evidence" value="ECO:0007669"/>
    <property type="project" value="InterPro"/>
</dbReference>
<evidence type="ECO:0000256" key="6">
    <source>
        <dbReference type="ARBA" id="ARBA00022692"/>
    </source>
</evidence>
<dbReference type="Gene3D" id="2.40.170.20">
    <property type="entry name" value="TonB-dependent receptor, beta-barrel domain"/>
    <property type="match status" value="1"/>
</dbReference>
<evidence type="ECO:0000256" key="1">
    <source>
        <dbReference type="ARBA" id="ARBA00004571"/>
    </source>
</evidence>
<organism evidence="18 19">
    <name type="scientific">Dialister invisus</name>
    <dbReference type="NCBI Taxonomy" id="218538"/>
    <lineage>
        <taxon>Bacteria</taxon>
        <taxon>Bacillati</taxon>
        <taxon>Bacillota</taxon>
        <taxon>Negativicutes</taxon>
        <taxon>Veillonellales</taxon>
        <taxon>Veillonellaceae</taxon>
        <taxon>Dialister</taxon>
    </lineage>
</organism>
<keyword evidence="9" id="KW-0406">Ion transport</keyword>
<keyword evidence="5" id="KW-0410">Iron transport</keyword>
<evidence type="ECO:0000256" key="4">
    <source>
        <dbReference type="ARBA" id="ARBA00022452"/>
    </source>
</evidence>
<sequence>MKRKKLVAGIILTLSAALCGGMDASAVWQLDEVNVVGDRYDADNAQTAPIASGLIGTIQEVGALGKKDVLDVPFQQATFTKQAIETFSQPERSLMDTLSLSPSVTVTHGSLDTNIRIRGYSAGGGSWIMNGVPSMSHQMTMPTNYFDKVEVLGGPNIGVNGIGIFMAGSVGGTVSVTTKKAQDKPNFGAGLSWASDSYFTETIDWGKRFGKDHEWGVRVNVLNGVGDLAVDGTRDKKRDIAINIDHRAKRSKSNIFFSYDYDEQWGRNNTISLGTLDRLPAVPKNKTHLAPRWIDEKYENYTFIANHEQYLSDNLTWFANFGWRWEDYSKDLWGNRTLKDLAGNYTGSYQETPVFHHYTYFGTGFKGTFMMGKWKNEWSAGIDWTRFSRDRNNLWSAENTYKIDGNIYESNTSPAPTIVWDPITPHQKMMMRSLAVLDTISSPDEKLMFTFGVHRHEVETTNYVNKSYVKTHAASPILGLTYKFTPRFSFYANHGEHFTAGSTVGNRYTNHGETIPPSKTKQNEFGFKYKNGNVLHTLSFYEIKQANGIGVLNADGTETYKLDGQQRNRGIEFSTAGSIGEKWSYVWGVSYLDSKQTKTYKGMNDGRRVDALPKWSSDLALVYKPNDDLRFIGRLSYTGSALIRNTASYAKPLKIGGQTLVDLGVSWDTHFGRQPVTLSAWCYNLLDKDYWYASGGNNIGLGAPRTFAISAQFNF</sequence>
<evidence type="ECO:0000256" key="10">
    <source>
        <dbReference type="ARBA" id="ARBA00023077"/>
    </source>
</evidence>
<comment type="subcellular location">
    <subcellularLocation>
        <location evidence="1 13">Cell outer membrane</location>
        <topology evidence="1 13">Multi-pass membrane protein</topology>
    </subcellularLocation>
</comment>
<feature type="domain" description="TonB-dependent receptor-like beta-barrel" evidence="16">
    <location>
        <begin position="252"/>
        <end position="685"/>
    </location>
</feature>
<keyword evidence="3 13" id="KW-0813">Transport</keyword>
<dbReference type="SUPFAM" id="SSF56935">
    <property type="entry name" value="Porins"/>
    <property type="match status" value="1"/>
</dbReference>
<evidence type="ECO:0000313" key="18">
    <source>
        <dbReference type="EMBL" id="MBF1129672.1"/>
    </source>
</evidence>
<dbReference type="PROSITE" id="PS52016">
    <property type="entry name" value="TONB_DEPENDENT_REC_3"/>
    <property type="match status" value="1"/>
</dbReference>
<feature type="chain" id="PRO_5039260597" evidence="15">
    <location>
        <begin position="20"/>
        <end position="715"/>
    </location>
</feature>
<evidence type="ECO:0000256" key="2">
    <source>
        <dbReference type="ARBA" id="ARBA00009810"/>
    </source>
</evidence>
<keyword evidence="18" id="KW-0675">Receptor</keyword>
<protein>
    <submittedName>
        <fullName evidence="18">TonB-dependent siderophore receptor</fullName>
    </submittedName>
</protein>
<comment type="caution">
    <text evidence="18">The sequence shown here is derived from an EMBL/GenBank/DDBJ whole genome shotgun (WGS) entry which is preliminary data.</text>
</comment>
<evidence type="ECO:0000259" key="17">
    <source>
        <dbReference type="Pfam" id="PF07715"/>
    </source>
</evidence>
<dbReference type="GO" id="GO:0009279">
    <property type="term" value="C:cell outer membrane"/>
    <property type="evidence" value="ECO:0007669"/>
    <property type="project" value="UniProtKB-SubCell"/>
</dbReference>
<evidence type="ECO:0000256" key="13">
    <source>
        <dbReference type="PROSITE-ProRule" id="PRU01360"/>
    </source>
</evidence>
<dbReference type="GO" id="GO:0015891">
    <property type="term" value="P:siderophore transport"/>
    <property type="evidence" value="ECO:0007669"/>
    <property type="project" value="InterPro"/>
</dbReference>
<dbReference type="InterPro" id="IPR010917">
    <property type="entry name" value="TonB_rcpt_CS"/>
</dbReference>
<dbReference type="InterPro" id="IPR010105">
    <property type="entry name" value="TonB_sidphr_rcpt"/>
</dbReference>
<evidence type="ECO:0000256" key="5">
    <source>
        <dbReference type="ARBA" id="ARBA00022496"/>
    </source>
</evidence>
<evidence type="ECO:0000256" key="8">
    <source>
        <dbReference type="ARBA" id="ARBA00023004"/>
    </source>
</evidence>
<evidence type="ECO:0000256" key="3">
    <source>
        <dbReference type="ARBA" id="ARBA00022448"/>
    </source>
</evidence>
<evidence type="ECO:0000256" key="9">
    <source>
        <dbReference type="ARBA" id="ARBA00023065"/>
    </source>
</evidence>
<dbReference type="InterPro" id="IPR036942">
    <property type="entry name" value="Beta-barrel_TonB_sf"/>
</dbReference>
<gene>
    <name evidence="18" type="ORF">HXL70_06465</name>
</gene>
<keyword evidence="12 13" id="KW-0998">Cell outer membrane</keyword>
<dbReference type="InterPro" id="IPR037066">
    <property type="entry name" value="Plug_dom_sf"/>
</dbReference>
<dbReference type="InterPro" id="IPR000531">
    <property type="entry name" value="Beta-barrel_TonB"/>
</dbReference>
<dbReference type="GO" id="GO:0015344">
    <property type="term" value="F:siderophore uptake transmembrane transporter activity"/>
    <property type="evidence" value="ECO:0007669"/>
    <property type="project" value="TreeGrafter"/>
</dbReference>
<proteinExistence type="inferred from homology"/>
<dbReference type="NCBIfam" id="TIGR01783">
    <property type="entry name" value="TonB-siderophor"/>
    <property type="match status" value="1"/>
</dbReference>
<keyword evidence="4 13" id="KW-1134">Transmembrane beta strand</keyword>
<dbReference type="InterPro" id="IPR012910">
    <property type="entry name" value="Plug_dom"/>
</dbReference>
<evidence type="ECO:0000256" key="12">
    <source>
        <dbReference type="ARBA" id="ARBA00023237"/>
    </source>
</evidence>
<dbReference type="Gene3D" id="2.170.130.10">
    <property type="entry name" value="TonB-dependent receptor, plug domain"/>
    <property type="match status" value="1"/>
</dbReference>
<dbReference type="Pfam" id="PF00593">
    <property type="entry name" value="TonB_dep_Rec_b-barrel"/>
    <property type="match status" value="1"/>
</dbReference>
<dbReference type="EMBL" id="JABZMK010000042">
    <property type="protein sequence ID" value="MBF1129672.1"/>
    <property type="molecule type" value="Genomic_DNA"/>
</dbReference>
<comment type="similarity">
    <text evidence="2 13 14">Belongs to the TonB-dependent receptor family.</text>
</comment>
<dbReference type="InterPro" id="IPR039426">
    <property type="entry name" value="TonB-dep_rcpt-like"/>
</dbReference>
<evidence type="ECO:0000256" key="14">
    <source>
        <dbReference type="RuleBase" id="RU003357"/>
    </source>
</evidence>
<keyword evidence="11 13" id="KW-0472">Membrane</keyword>